<feature type="transmembrane region" description="Helical" evidence="6">
    <location>
        <begin position="773"/>
        <end position="793"/>
    </location>
</feature>
<evidence type="ECO:0000256" key="4">
    <source>
        <dbReference type="ARBA" id="ARBA00022989"/>
    </source>
</evidence>
<feature type="domain" description="Membrane transport protein MMPL" evidence="7">
    <location>
        <begin position="236"/>
        <end position="434"/>
    </location>
</feature>
<dbReference type="Pfam" id="PF03176">
    <property type="entry name" value="MMPL"/>
    <property type="match status" value="2"/>
</dbReference>
<protein>
    <submittedName>
        <fullName evidence="8">MMPL family transporter</fullName>
    </submittedName>
</protein>
<evidence type="ECO:0000313" key="9">
    <source>
        <dbReference type="Proteomes" id="UP001430065"/>
    </source>
</evidence>
<feature type="transmembrane region" description="Helical" evidence="6">
    <location>
        <begin position="720"/>
        <end position="736"/>
    </location>
</feature>
<feature type="transmembrane region" description="Helical" evidence="6">
    <location>
        <begin position="407"/>
        <end position="428"/>
    </location>
</feature>
<feature type="transmembrane region" description="Helical" evidence="6">
    <location>
        <begin position="805"/>
        <end position="826"/>
    </location>
</feature>
<sequence>MFRAIHKGLVWLVDRSGRHYLMVLSLALLLVVLSLWGASSKLSIDTDADHLFSEKLAWRQQSQAFARQFPQFSDTLTAVVRAPTPEEARIAAEALNAKLQADTLHFHSSTTPGISPFFNREGLLLLPQDELQSTLDSMLQAQPLLGPLAKDPSARGLFNGIDLMVEGVRRGMANDLSSYDSALGNVAQTMEDSLAGKNAPLSWQALLTPNLVNSNGGQEFILIHPVLDHTALEPGAAATEAMLKLADTLPEVKSGRVHVNYTGSVPLADEEFASLTDRAGPIAIGSSLLLVFWLVLALGTWRLIVPVIITLIVGLIYTVGFAAFAVGRLNLVSVAFAVLFVGLAVDFGIQLGVRLHARQYSDRTFDDSLHETANRVVSQVGLAALATACGFLAFAPTDFTGVAELGIIAGVGMLLALLCTLTVLPALLHLLSKGSPHAEVALPGGAAADAWLARHSKAVQIVFAVLGAVGIWCAITIPFDANPLHTKNENSEAMRTLKSLMEDPNTNPFTMDILVKDLPTAKALSERLGKLPEVAQVVSGVDFVPTGQADKLDQLQQASDLMFAVLNPGEKIAPPSYAQIRDAAKDTSEGIASVADKLPANSPLRRIGRALAGLSHGTDQQAATANQALTQFLPYTLHQLADSLSATAITLQNLPPEVRRDWFAADGRVRVQVTPTVQAQSTAGLRHFVQVVQQAAPDAAGSAVDTIRAADTILIAFREAAVYAITAIAIVLMLVLRRVRDAGLVLATLLMSALLTALFARLCGISINFANIIALPLLLGVGVSFNIYFVMNWRHGMHQFLGSPTARAILFSALTTGTAFGSLAIARHPGTASMGTVLLLSLLAVLLSTFAFLPAMLYSIGTCKEPLANT</sequence>
<evidence type="ECO:0000259" key="7">
    <source>
        <dbReference type="Pfam" id="PF03176"/>
    </source>
</evidence>
<feature type="transmembrane region" description="Helical" evidence="6">
    <location>
        <begin position="20"/>
        <end position="38"/>
    </location>
</feature>
<dbReference type="Proteomes" id="UP001430065">
    <property type="component" value="Unassembled WGS sequence"/>
</dbReference>
<feature type="transmembrane region" description="Helical" evidence="6">
    <location>
        <begin position="838"/>
        <end position="860"/>
    </location>
</feature>
<gene>
    <name evidence="8" type="ORF">ISP20_12895</name>
</gene>
<feature type="transmembrane region" description="Helical" evidence="6">
    <location>
        <begin position="376"/>
        <end position="395"/>
    </location>
</feature>
<feature type="domain" description="Membrane transport protein MMPL" evidence="7">
    <location>
        <begin position="655"/>
        <end position="863"/>
    </location>
</feature>
<dbReference type="NCBIfam" id="TIGR03480">
    <property type="entry name" value="HpnN"/>
    <property type="match status" value="1"/>
</dbReference>
<dbReference type="SUPFAM" id="SSF82866">
    <property type="entry name" value="Multidrug efflux transporter AcrB transmembrane domain"/>
    <property type="match status" value="2"/>
</dbReference>
<evidence type="ECO:0000256" key="1">
    <source>
        <dbReference type="ARBA" id="ARBA00004651"/>
    </source>
</evidence>
<evidence type="ECO:0000256" key="3">
    <source>
        <dbReference type="ARBA" id="ARBA00022692"/>
    </source>
</evidence>
<dbReference type="EMBL" id="JADIKC010000005">
    <property type="protein sequence ID" value="MBM7122054.1"/>
    <property type="molecule type" value="Genomic_DNA"/>
</dbReference>
<name>A0ABS2JSQ2_9GAMM</name>
<keyword evidence="5 6" id="KW-0472">Membrane</keyword>
<dbReference type="PANTHER" id="PTHR33406:SF13">
    <property type="entry name" value="MEMBRANE PROTEIN YDFJ"/>
    <property type="match status" value="1"/>
</dbReference>
<feature type="transmembrane region" description="Helical" evidence="6">
    <location>
        <begin position="461"/>
        <end position="479"/>
    </location>
</feature>
<dbReference type="InterPro" id="IPR017841">
    <property type="entry name" value="Hopanoid_biosynth_HpnN"/>
</dbReference>
<keyword evidence="2" id="KW-1003">Cell membrane</keyword>
<reference evidence="8 9" key="1">
    <citation type="submission" date="2020-10" db="EMBL/GenBank/DDBJ databases">
        <title>Phylogeny of dyella-like bacteria.</title>
        <authorList>
            <person name="Fu J."/>
        </authorList>
    </citation>
    <scope>NUCLEOTIDE SEQUENCE [LARGE SCALE GENOMIC DNA]</scope>
    <source>
        <strain evidence="8 9">THG-B117</strain>
    </source>
</reference>
<keyword evidence="4 6" id="KW-1133">Transmembrane helix</keyword>
<comment type="subcellular location">
    <subcellularLocation>
        <location evidence="1">Cell membrane</location>
        <topology evidence="1">Multi-pass membrane protein</topology>
    </subcellularLocation>
</comment>
<dbReference type="InterPro" id="IPR004869">
    <property type="entry name" value="MMPL_dom"/>
</dbReference>
<evidence type="ECO:0000256" key="2">
    <source>
        <dbReference type="ARBA" id="ARBA00022475"/>
    </source>
</evidence>
<keyword evidence="3 6" id="KW-0812">Transmembrane</keyword>
<comment type="caution">
    <text evidence="8">The sequence shown here is derived from an EMBL/GenBank/DDBJ whole genome shotgun (WGS) entry which is preliminary data.</text>
</comment>
<dbReference type="InterPro" id="IPR050545">
    <property type="entry name" value="Mycobact_MmpL"/>
</dbReference>
<feature type="transmembrane region" description="Helical" evidence="6">
    <location>
        <begin position="331"/>
        <end position="355"/>
    </location>
</feature>
<evidence type="ECO:0000256" key="5">
    <source>
        <dbReference type="ARBA" id="ARBA00023136"/>
    </source>
</evidence>
<dbReference type="RefSeq" id="WP_204636493.1">
    <property type="nucleotide sequence ID" value="NZ_JADIKC010000005.1"/>
</dbReference>
<evidence type="ECO:0000256" key="6">
    <source>
        <dbReference type="SAM" id="Phobius"/>
    </source>
</evidence>
<organism evidence="8 9">
    <name type="scientific">Dyella kyungheensis</name>
    <dbReference type="NCBI Taxonomy" id="1242174"/>
    <lineage>
        <taxon>Bacteria</taxon>
        <taxon>Pseudomonadati</taxon>
        <taxon>Pseudomonadota</taxon>
        <taxon>Gammaproteobacteria</taxon>
        <taxon>Lysobacterales</taxon>
        <taxon>Rhodanobacteraceae</taxon>
        <taxon>Dyella</taxon>
    </lineage>
</organism>
<proteinExistence type="predicted"/>
<feature type="transmembrane region" description="Helical" evidence="6">
    <location>
        <begin position="279"/>
        <end position="296"/>
    </location>
</feature>
<dbReference type="Gene3D" id="1.20.1640.10">
    <property type="entry name" value="Multidrug efflux transporter AcrB transmembrane domain"/>
    <property type="match status" value="2"/>
</dbReference>
<accession>A0ABS2JSQ2</accession>
<keyword evidence="9" id="KW-1185">Reference proteome</keyword>
<dbReference type="PANTHER" id="PTHR33406">
    <property type="entry name" value="MEMBRANE PROTEIN MJ1562-RELATED"/>
    <property type="match status" value="1"/>
</dbReference>
<evidence type="ECO:0000313" key="8">
    <source>
        <dbReference type="EMBL" id="MBM7122054.1"/>
    </source>
</evidence>
<feature type="transmembrane region" description="Helical" evidence="6">
    <location>
        <begin position="303"/>
        <end position="325"/>
    </location>
</feature>
<feature type="transmembrane region" description="Helical" evidence="6">
    <location>
        <begin position="743"/>
        <end position="767"/>
    </location>
</feature>